<proteinExistence type="predicted"/>
<evidence type="ECO:0000256" key="1">
    <source>
        <dbReference type="SAM" id="Phobius"/>
    </source>
</evidence>
<evidence type="ECO:0000313" key="2">
    <source>
        <dbReference type="EMBL" id="KAF2421549.1"/>
    </source>
</evidence>
<protein>
    <submittedName>
        <fullName evidence="2">Uncharacterized protein</fullName>
    </submittedName>
</protein>
<dbReference type="Proteomes" id="UP000800235">
    <property type="component" value="Unassembled WGS sequence"/>
</dbReference>
<sequence>MKVDDSRSDDYFFRELKQSYHGLCRFWKKFSIWRYDHCIFVAAEKFLAHEITPKGVGLADPNHPEYRFKPVERDPPVTPREFRSRFYSCYQGGKKHAHRWRQCRHQSLGSADALERIPKRDRMVVEESEKREDFWGLEAVECISFLMFAIYQFLFLIAPFVFWALWLTLWGHNGDLQNASVPLLTAIGLWSLFRFTVFNK</sequence>
<keyword evidence="1" id="KW-0472">Membrane</keyword>
<dbReference type="EMBL" id="MU007097">
    <property type="protein sequence ID" value="KAF2421549.1"/>
    <property type="molecule type" value="Genomic_DNA"/>
</dbReference>
<dbReference type="AlphaFoldDB" id="A0A9P4NHF2"/>
<keyword evidence="1" id="KW-0812">Transmembrane</keyword>
<name>A0A9P4NHF2_9PEZI</name>
<comment type="caution">
    <text evidence="2">The sequence shown here is derived from an EMBL/GenBank/DDBJ whole genome shotgun (WGS) entry which is preliminary data.</text>
</comment>
<feature type="transmembrane region" description="Helical" evidence="1">
    <location>
        <begin position="179"/>
        <end position="197"/>
    </location>
</feature>
<reference evidence="2" key="1">
    <citation type="journal article" date="2020" name="Stud. Mycol.">
        <title>101 Dothideomycetes genomes: a test case for predicting lifestyles and emergence of pathogens.</title>
        <authorList>
            <person name="Haridas S."/>
            <person name="Albert R."/>
            <person name="Binder M."/>
            <person name="Bloem J."/>
            <person name="Labutti K."/>
            <person name="Salamov A."/>
            <person name="Andreopoulos B."/>
            <person name="Baker S."/>
            <person name="Barry K."/>
            <person name="Bills G."/>
            <person name="Bluhm B."/>
            <person name="Cannon C."/>
            <person name="Castanera R."/>
            <person name="Culley D."/>
            <person name="Daum C."/>
            <person name="Ezra D."/>
            <person name="Gonzalez J."/>
            <person name="Henrissat B."/>
            <person name="Kuo A."/>
            <person name="Liang C."/>
            <person name="Lipzen A."/>
            <person name="Lutzoni F."/>
            <person name="Magnuson J."/>
            <person name="Mondo S."/>
            <person name="Nolan M."/>
            <person name="Ohm R."/>
            <person name="Pangilinan J."/>
            <person name="Park H.-J."/>
            <person name="Ramirez L."/>
            <person name="Alfaro M."/>
            <person name="Sun H."/>
            <person name="Tritt A."/>
            <person name="Yoshinaga Y."/>
            <person name="Zwiers L.-H."/>
            <person name="Turgeon B."/>
            <person name="Goodwin S."/>
            <person name="Spatafora J."/>
            <person name="Crous P."/>
            <person name="Grigoriev I."/>
        </authorList>
    </citation>
    <scope>NUCLEOTIDE SEQUENCE</scope>
    <source>
        <strain evidence="2">CBS 130266</strain>
    </source>
</reference>
<accession>A0A9P4NHF2</accession>
<keyword evidence="3" id="KW-1185">Reference proteome</keyword>
<dbReference type="OrthoDB" id="443402at2759"/>
<feature type="transmembrane region" description="Helical" evidence="1">
    <location>
        <begin position="145"/>
        <end position="167"/>
    </location>
</feature>
<organism evidence="2 3">
    <name type="scientific">Tothia fuscella</name>
    <dbReference type="NCBI Taxonomy" id="1048955"/>
    <lineage>
        <taxon>Eukaryota</taxon>
        <taxon>Fungi</taxon>
        <taxon>Dikarya</taxon>
        <taxon>Ascomycota</taxon>
        <taxon>Pezizomycotina</taxon>
        <taxon>Dothideomycetes</taxon>
        <taxon>Pleosporomycetidae</taxon>
        <taxon>Venturiales</taxon>
        <taxon>Cylindrosympodiaceae</taxon>
        <taxon>Tothia</taxon>
    </lineage>
</organism>
<gene>
    <name evidence="2" type="ORF">EJ08DRAFT_491691</name>
</gene>
<keyword evidence="1" id="KW-1133">Transmembrane helix</keyword>
<evidence type="ECO:0000313" key="3">
    <source>
        <dbReference type="Proteomes" id="UP000800235"/>
    </source>
</evidence>